<evidence type="ECO:0000313" key="3">
    <source>
        <dbReference type="WBParaSite" id="nRc.2.0.1.t32476-RA"/>
    </source>
</evidence>
<keyword evidence="2" id="KW-1185">Reference proteome</keyword>
<feature type="domain" description="BPTI/Kunitz inhibitor" evidence="1">
    <location>
        <begin position="123"/>
        <end position="173"/>
    </location>
</feature>
<protein>
    <submittedName>
        <fullName evidence="3">BPTI/Kunitz inhibitor domain-containing protein</fullName>
    </submittedName>
</protein>
<dbReference type="Gene3D" id="4.10.410.10">
    <property type="entry name" value="Pancreatic trypsin inhibitor Kunitz domain"/>
    <property type="match status" value="3"/>
</dbReference>
<dbReference type="SMART" id="SM00131">
    <property type="entry name" value="KU"/>
    <property type="match status" value="3"/>
</dbReference>
<reference evidence="3" key="1">
    <citation type="submission" date="2022-11" db="UniProtKB">
        <authorList>
            <consortium name="WormBaseParasite"/>
        </authorList>
    </citation>
    <scope>IDENTIFICATION</scope>
</reference>
<evidence type="ECO:0000313" key="2">
    <source>
        <dbReference type="Proteomes" id="UP000887565"/>
    </source>
</evidence>
<name>A0A915K2P8_ROMCU</name>
<dbReference type="WBParaSite" id="nRc.2.0.1.t32476-RA">
    <property type="protein sequence ID" value="nRc.2.0.1.t32476-RA"/>
    <property type="gene ID" value="nRc.2.0.1.g32476"/>
</dbReference>
<dbReference type="InterPro" id="IPR002223">
    <property type="entry name" value="Kunitz_BPTI"/>
</dbReference>
<dbReference type="SUPFAM" id="SSF57362">
    <property type="entry name" value="BPTI-like"/>
    <property type="match status" value="3"/>
</dbReference>
<dbReference type="PROSITE" id="PS50279">
    <property type="entry name" value="BPTI_KUNITZ_2"/>
    <property type="match status" value="3"/>
</dbReference>
<dbReference type="CDD" id="cd22593">
    <property type="entry name" value="Kunitz_conkunitzin"/>
    <property type="match status" value="3"/>
</dbReference>
<feature type="domain" description="BPTI/Kunitz inhibitor" evidence="1">
    <location>
        <begin position="209"/>
        <end position="260"/>
    </location>
</feature>
<dbReference type="AlphaFoldDB" id="A0A915K2P8"/>
<dbReference type="PANTHER" id="PTHR46339">
    <property type="entry name" value="PROTEIN CBG15282-RELATED"/>
    <property type="match status" value="1"/>
</dbReference>
<dbReference type="GO" id="GO:0004867">
    <property type="term" value="F:serine-type endopeptidase inhibitor activity"/>
    <property type="evidence" value="ECO:0007669"/>
    <property type="project" value="InterPro"/>
</dbReference>
<organism evidence="2 3">
    <name type="scientific">Romanomermis culicivorax</name>
    <name type="common">Nematode worm</name>
    <dbReference type="NCBI Taxonomy" id="13658"/>
    <lineage>
        <taxon>Eukaryota</taxon>
        <taxon>Metazoa</taxon>
        <taxon>Ecdysozoa</taxon>
        <taxon>Nematoda</taxon>
        <taxon>Enoplea</taxon>
        <taxon>Dorylaimia</taxon>
        <taxon>Mermithida</taxon>
        <taxon>Mermithoidea</taxon>
        <taxon>Mermithidae</taxon>
        <taxon>Romanomermis</taxon>
    </lineage>
</organism>
<evidence type="ECO:0000259" key="1">
    <source>
        <dbReference type="PROSITE" id="PS50279"/>
    </source>
</evidence>
<accession>A0A915K2P8</accession>
<dbReference type="Pfam" id="PF14625">
    <property type="entry name" value="Lustrin_cystein"/>
    <property type="match status" value="2"/>
</dbReference>
<dbReference type="Proteomes" id="UP000887565">
    <property type="component" value="Unplaced"/>
</dbReference>
<sequence>PCHQVIYVIYYTVTSENRCDLPLAIGIGSFSLLRWYYNSFYKECVTFQYKGLQGNANSFATKEECSEICPGFTNVCAAGTPLVVKGKPKICGPKSPCPPGYWCHVGASVDTTLCCPGGGGNPCDIGLSIGHGHSQLRRFYFDPKSSLCMEFMYQGMMGNANNFITRSDCETRCPKWLNPCLKGFPAIDTNNRPQVCIDNEDCPAAHAPCDEELTAGQGNLTNLKRWYFNKRTRSCQIFDYRGHKGNANNFLNKLSCERTCPVFVSPCPADSGFTSFEKVRQCDAREMNSDCPQDHWCHVGYDSTTTICCPN</sequence>
<proteinExistence type="predicted"/>
<dbReference type="InterPro" id="IPR036880">
    <property type="entry name" value="Kunitz_BPTI_sf"/>
</dbReference>
<dbReference type="InterPro" id="IPR028150">
    <property type="entry name" value="Lustrin_cystein"/>
</dbReference>
<feature type="domain" description="BPTI/Kunitz inhibitor" evidence="1">
    <location>
        <begin position="19"/>
        <end position="69"/>
    </location>
</feature>
<dbReference type="SMART" id="SM00289">
    <property type="entry name" value="WR1"/>
    <property type="match status" value="2"/>
</dbReference>
<dbReference type="InterPro" id="IPR053014">
    <property type="entry name" value="Cuticle_assoc_divergent"/>
</dbReference>
<dbReference type="PANTHER" id="PTHR46339:SF2">
    <property type="entry name" value="BPTI_KUNITZ INHIBITOR DOMAIN-CONTAINING PROTEIN"/>
    <property type="match status" value="1"/>
</dbReference>
<dbReference type="Pfam" id="PF00014">
    <property type="entry name" value="Kunitz_BPTI"/>
    <property type="match status" value="3"/>
</dbReference>
<dbReference type="InterPro" id="IPR006150">
    <property type="entry name" value="Cys_repeat_1"/>
</dbReference>